<protein>
    <submittedName>
        <fullName evidence="1">Uncharacterized protein</fullName>
    </submittedName>
</protein>
<comment type="caution">
    <text evidence="1">The sequence shown here is derived from an EMBL/GenBank/DDBJ whole genome shotgun (WGS) entry which is preliminary data.</text>
</comment>
<organism evidence="1">
    <name type="scientific">bioreactor metagenome</name>
    <dbReference type="NCBI Taxonomy" id="1076179"/>
    <lineage>
        <taxon>unclassified sequences</taxon>
        <taxon>metagenomes</taxon>
        <taxon>ecological metagenomes</taxon>
    </lineage>
</organism>
<gene>
    <name evidence="1" type="ORF">SDC9_175473</name>
</gene>
<sequence>MHQVGAAVHQALDQAVVVAALAFDHVAGQRPGAARKANQRHAAVQRLADAGDGIEHVAQLVQVGRGELGYIGFIADGFGKARAFALSE</sequence>
<proteinExistence type="predicted"/>
<dbReference type="AlphaFoldDB" id="A0A645GMS5"/>
<dbReference type="EMBL" id="VSSQ01078150">
    <property type="protein sequence ID" value="MPN28035.1"/>
    <property type="molecule type" value="Genomic_DNA"/>
</dbReference>
<dbReference type="AntiFam" id="ANF00110">
    <property type="entry name" value="Shadow ORF (opposite hemE)"/>
</dbReference>
<evidence type="ECO:0000313" key="1">
    <source>
        <dbReference type="EMBL" id="MPN28035.1"/>
    </source>
</evidence>
<accession>A0A645GMS5</accession>
<reference evidence="1" key="1">
    <citation type="submission" date="2019-08" db="EMBL/GenBank/DDBJ databases">
        <authorList>
            <person name="Kucharzyk K."/>
            <person name="Murdoch R.W."/>
            <person name="Higgins S."/>
            <person name="Loffler F."/>
        </authorList>
    </citation>
    <scope>NUCLEOTIDE SEQUENCE</scope>
</reference>
<name>A0A645GMS5_9ZZZZ</name>